<sequence>MSSPFGHGHHHHHHDREEELPPPPRDDRENFEYGGDGFDSERPITVHHVSHYESHTTHPPHYDDGSSERRTYKIYCRADTNHCLSIRHGHVILALSDPSDPNQHWYKEEKYSTKVKDDEGLPSFALVNKGTGQAIKHAAAATKPVQLTKYIPDHLDQSILWTESKDTGEDYRAIRMVNNISLNFDAFHGDEDHGGVRDGTTVVNWEWTKGDNQRWKIVPYY</sequence>
<protein>
    <submittedName>
        <fullName evidence="2">Uncharacterized protein</fullName>
    </submittedName>
</protein>
<dbReference type="PANTHER" id="PTHR31257:SF2">
    <property type="entry name" value="RICIN B-LIKE LECTIN EULS3"/>
    <property type="match status" value="1"/>
</dbReference>
<gene>
    <name evidence="2" type="ORF">CEURO_LOCUS15760</name>
</gene>
<dbReference type="AlphaFoldDB" id="A0A9P0ZJF1"/>
<reference evidence="2" key="1">
    <citation type="submission" date="2022-07" db="EMBL/GenBank/DDBJ databases">
        <authorList>
            <person name="Macas J."/>
            <person name="Novak P."/>
            <person name="Neumann P."/>
        </authorList>
    </citation>
    <scope>NUCLEOTIDE SEQUENCE</scope>
</reference>
<feature type="compositionally biased region" description="Basic and acidic residues" evidence="1">
    <location>
        <begin position="15"/>
        <end position="31"/>
    </location>
</feature>
<evidence type="ECO:0000313" key="2">
    <source>
        <dbReference type="EMBL" id="CAH9102417.1"/>
    </source>
</evidence>
<keyword evidence="3" id="KW-1185">Reference proteome</keyword>
<evidence type="ECO:0000256" key="1">
    <source>
        <dbReference type="SAM" id="MobiDB-lite"/>
    </source>
</evidence>
<dbReference type="Gene3D" id="2.80.10.50">
    <property type="match status" value="1"/>
</dbReference>
<dbReference type="InterPro" id="IPR035992">
    <property type="entry name" value="Ricin_B-like_lectins"/>
</dbReference>
<evidence type="ECO:0000313" key="3">
    <source>
        <dbReference type="Proteomes" id="UP001152484"/>
    </source>
</evidence>
<accession>A0A9P0ZJF1</accession>
<dbReference type="Proteomes" id="UP001152484">
    <property type="component" value="Unassembled WGS sequence"/>
</dbReference>
<comment type="caution">
    <text evidence="2">The sequence shown here is derived from an EMBL/GenBank/DDBJ whole genome shotgun (WGS) entry which is preliminary data.</text>
</comment>
<organism evidence="2 3">
    <name type="scientific">Cuscuta europaea</name>
    <name type="common">European dodder</name>
    <dbReference type="NCBI Taxonomy" id="41803"/>
    <lineage>
        <taxon>Eukaryota</taxon>
        <taxon>Viridiplantae</taxon>
        <taxon>Streptophyta</taxon>
        <taxon>Embryophyta</taxon>
        <taxon>Tracheophyta</taxon>
        <taxon>Spermatophyta</taxon>
        <taxon>Magnoliopsida</taxon>
        <taxon>eudicotyledons</taxon>
        <taxon>Gunneridae</taxon>
        <taxon>Pentapetalae</taxon>
        <taxon>asterids</taxon>
        <taxon>lamiids</taxon>
        <taxon>Solanales</taxon>
        <taxon>Convolvulaceae</taxon>
        <taxon>Cuscuteae</taxon>
        <taxon>Cuscuta</taxon>
        <taxon>Cuscuta subgen. Cuscuta</taxon>
    </lineage>
</organism>
<dbReference type="PANTHER" id="PTHR31257">
    <property type="entry name" value="RICIN B-LIKE LECTIN EULS3"/>
    <property type="match status" value="1"/>
</dbReference>
<dbReference type="InterPro" id="IPR040249">
    <property type="entry name" value="Ricin_B-like_lectin_EULS3-like"/>
</dbReference>
<dbReference type="OrthoDB" id="7769065at2759"/>
<dbReference type="EMBL" id="CAMAPE010000041">
    <property type="protein sequence ID" value="CAH9102417.1"/>
    <property type="molecule type" value="Genomic_DNA"/>
</dbReference>
<dbReference type="SUPFAM" id="SSF50370">
    <property type="entry name" value="Ricin B-like lectins"/>
    <property type="match status" value="1"/>
</dbReference>
<feature type="region of interest" description="Disordered" evidence="1">
    <location>
        <begin position="1"/>
        <end position="42"/>
    </location>
</feature>
<proteinExistence type="predicted"/>
<name>A0A9P0ZJF1_CUSEU</name>
<dbReference type="CDD" id="cd23431">
    <property type="entry name" value="beta-trefoil_Ricin_AtEULS3-like"/>
    <property type="match status" value="1"/>
</dbReference>